<sequence length="522" mass="54668">MQLSRRSFLRAAGASAALAGIPALAACGAPADAASPRLVTSFAGAGPLGAPDPHRVWRPVDRARAAAVADTLLVWDQDMTPRPHLAASAAPDRTGTRWRIRLRDAVAHDGRPLAPADVLASLRRVLDPATGATAAPLLAHLDLTASRAVSATEVELVLGRPDFLFALALAAPGTGIVRGGRGDVPVGTGAFRFLPGSPDALYRHDGHWAGRPPAPAVEFLVDDDEENRYQSLVDGYVHWAHDLFPHSARRLLGRTGTTVLSAPGSVTRFLDTGPGPLAEPRLREAVRLGIDRVELVRQILLDLAQPGDDLFGAGLAHHPDGLAPVVRDVARARELVVAAGADGARVPLFFDPFDPMSRPTADLVVEQLAAVGLRCEPREPEPPDVEPTPGIRFRRAAAQPIPLYLQAVAAAPRVPGDDTAGDTGDDTATDDAAGPGTGGATGSGDAAGGRPDVRALLAVAARAPDEARRTDALRRAQLLLRTDATAWSVGDEHVGISADLTGIEPARPDTGTWARFHRARIG</sequence>
<evidence type="ECO:0000259" key="3">
    <source>
        <dbReference type="Pfam" id="PF00496"/>
    </source>
</evidence>
<dbReference type="AlphaFoldDB" id="A0AA44UPI7"/>
<dbReference type="PANTHER" id="PTHR30290">
    <property type="entry name" value="PERIPLASMIC BINDING COMPONENT OF ABC TRANSPORTER"/>
    <property type="match status" value="1"/>
</dbReference>
<dbReference type="RefSeq" id="WP_100878821.1">
    <property type="nucleotide sequence ID" value="NZ_JBICSI010000001.1"/>
</dbReference>
<dbReference type="PROSITE" id="PS51257">
    <property type="entry name" value="PROKAR_LIPOPROTEIN"/>
    <property type="match status" value="1"/>
</dbReference>
<dbReference type="GO" id="GO:1904680">
    <property type="term" value="F:peptide transmembrane transporter activity"/>
    <property type="evidence" value="ECO:0007669"/>
    <property type="project" value="TreeGrafter"/>
</dbReference>
<dbReference type="GO" id="GO:0015833">
    <property type="term" value="P:peptide transport"/>
    <property type="evidence" value="ECO:0007669"/>
    <property type="project" value="TreeGrafter"/>
</dbReference>
<evidence type="ECO:0000313" key="5">
    <source>
        <dbReference type="Proteomes" id="UP000232453"/>
    </source>
</evidence>
<organism evidence="4 5">
    <name type="scientific">Pseudonocardia alni</name>
    <name type="common">Amycolata alni</name>
    <dbReference type="NCBI Taxonomy" id="33907"/>
    <lineage>
        <taxon>Bacteria</taxon>
        <taxon>Bacillati</taxon>
        <taxon>Actinomycetota</taxon>
        <taxon>Actinomycetes</taxon>
        <taxon>Pseudonocardiales</taxon>
        <taxon>Pseudonocardiaceae</taxon>
        <taxon>Pseudonocardia</taxon>
    </lineage>
</organism>
<keyword evidence="2" id="KW-0732">Signal</keyword>
<dbReference type="InterPro" id="IPR039424">
    <property type="entry name" value="SBP_5"/>
</dbReference>
<feature type="region of interest" description="Disordered" evidence="1">
    <location>
        <begin position="413"/>
        <end position="449"/>
    </location>
</feature>
<dbReference type="Gene3D" id="3.40.190.10">
    <property type="entry name" value="Periplasmic binding protein-like II"/>
    <property type="match status" value="1"/>
</dbReference>
<dbReference type="InterPro" id="IPR000914">
    <property type="entry name" value="SBP_5_dom"/>
</dbReference>
<feature type="compositionally biased region" description="Acidic residues" evidence="1">
    <location>
        <begin position="419"/>
        <end position="429"/>
    </location>
</feature>
<dbReference type="SUPFAM" id="SSF53850">
    <property type="entry name" value="Periplasmic binding protein-like II"/>
    <property type="match status" value="1"/>
</dbReference>
<dbReference type="EMBL" id="PHUJ01000003">
    <property type="protein sequence ID" value="PKB31138.1"/>
    <property type="molecule type" value="Genomic_DNA"/>
</dbReference>
<feature type="domain" description="Solute-binding protein family 5" evidence="3">
    <location>
        <begin position="81"/>
        <end position="381"/>
    </location>
</feature>
<dbReference type="Pfam" id="PF00496">
    <property type="entry name" value="SBP_bac_5"/>
    <property type="match status" value="1"/>
</dbReference>
<gene>
    <name evidence="4" type="ORF">ATL51_2819</name>
</gene>
<dbReference type="Gene3D" id="3.10.105.10">
    <property type="entry name" value="Dipeptide-binding Protein, Domain 3"/>
    <property type="match status" value="1"/>
</dbReference>
<evidence type="ECO:0000256" key="2">
    <source>
        <dbReference type="SAM" id="SignalP"/>
    </source>
</evidence>
<accession>A0AA44UPI7</accession>
<comment type="caution">
    <text evidence="4">The sequence shown here is derived from an EMBL/GenBank/DDBJ whole genome shotgun (WGS) entry which is preliminary data.</text>
</comment>
<dbReference type="Proteomes" id="UP000232453">
    <property type="component" value="Unassembled WGS sequence"/>
</dbReference>
<evidence type="ECO:0000313" key="4">
    <source>
        <dbReference type="EMBL" id="PKB31138.1"/>
    </source>
</evidence>
<name>A0AA44UPI7_PSEA5</name>
<feature type="chain" id="PRO_5041213135" evidence="2">
    <location>
        <begin position="26"/>
        <end position="522"/>
    </location>
</feature>
<dbReference type="PROSITE" id="PS51318">
    <property type="entry name" value="TAT"/>
    <property type="match status" value="1"/>
</dbReference>
<feature type="compositionally biased region" description="Gly residues" evidence="1">
    <location>
        <begin position="435"/>
        <end position="447"/>
    </location>
</feature>
<evidence type="ECO:0000256" key="1">
    <source>
        <dbReference type="SAM" id="MobiDB-lite"/>
    </source>
</evidence>
<reference evidence="4 5" key="1">
    <citation type="submission" date="2017-11" db="EMBL/GenBank/DDBJ databases">
        <title>Sequencing the genomes of 1000 actinobacteria strains.</title>
        <authorList>
            <person name="Klenk H.-P."/>
        </authorList>
    </citation>
    <scope>NUCLEOTIDE SEQUENCE [LARGE SCALE GENOMIC DNA]</scope>
    <source>
        <strain evidence="4 5">DSM 44104</strain>
    </source>
</reference>
<dbReference type="PANTHER" id="PTHR30290:SF65">
    <property type="entry name" value="MONOACYL PHOSPHATIDYLINOSITOL TETRAMANNOSIDE-BINDING PROTEIN LPQW-RELATED"/>
    <property type="match status" value="1"/>
</dbReference>
<feature type="signal peptide" evidence="2">
    <location>
        <begin position="1"/>
        <end position="25"/>
    </location>
</feature>
<dbReference type="InterPro" id="IPR006311">
    <property type="entry name" value="TAT_signal"/>
</dbReference>
<proteinExistence type="predicted"/>
<protein>
    <submittedName>
        <fullName evidence="4">Peptide/nickel transport system substrate-binding protein</fullName>
    </submittedName>
</protein>